<protein>
    <submittedName>
        <fullName evidence="2">Uncharacterized protein</fullName>
    </submittedName>
</protein>
<feature type="region of interest" description="Disordered" evidence="1">
    <location>
        <begin position="47"/>
        <end position="81"/>
    </location>
</feature>
<proteinExistence type="predicted"/>
<gene>
    <name evidence="2" type="ORF">GCM10011574_59870</name>
</gene>
<dbReference type="GeneID" id="97249393"/>
<keyword evidence="3" id="KW-1185">Reference proteome</keyword>
<feature type="compositionally biased region" description="Basic and acidic residues" evidence="1">
    <location>
        <begin position="48"/>
        <end position="61"/>
    </location>
</feature>
<reference evidence="2" key="2">
    <citation type="submission" date="2020-09" db="EMBL/GenBank/DDBJ databases">
        <authorList>
            <person name="Sun Q."/>
            <person name="Zhou Y."/>
        </authorList>
    </citation>
    <scope>NUCLEOTIDE SEQUENCE</scope>
    <source>
        <strain evidence="2">CGMCC 4.7138</strain>
    </source>
</reference>
<evidence type="ECO:0000313" key="3">
    <source>
        <dbReference type="Proteomes" id="UP000653480"/>
    </source>
</evidence>
<reference evidence="2" key="1">
    <citation type="journal article" date="2014" name="Int. J. Syst. Evol. Microbiol.">
        <title>Complete genome sequence of Corynebacterium casei LMG S-19264T (=DSM 44701T), isolated from a smear-ripened cheese.</title>
        <authorList>
            <consortium name="US DOE Joint Genome Institute (JGI-PGF)"/>
            <person name="Walter F."/>
            <person name="Albersmeier A."/>
            <person name="Kalinowski J."/>
            <person name="Ruckert C."/>
        </authorList>
    </citation>
    <scope>NUCLEOTIDE SEQUENCE</scope>
    <source>
        <strain evidence="2">CGMCC 4.7138</strain>
    </source>
</reference>
<evidence type="ECO:0000256" key="1">
    <source>
        <dbReference type="SAM" id="MobiDB-lite"/>
    </source>
</evidence>
<dbReference type="EMBL" id="BMMN01000015">
    <property type="protein sequence ID" value="GGO26929.1"/>
    <property type="molecule type" value="Genomic_DNA"/>
</dbReference>
<comment type="caution">
    <text evidence="2">The sequence shown here is derived from an EMBL/GenBank/DDBJ whole genome shotgun (WGS) entry which is preliminary data.</text>
</comment>
<name>A0A8H9H9D7_9ACTN</name>
<dbReference type="AlphaFoldDB" id="A0A8H9H9D7"/>
<accession>A0A8H9H9D7</accession>
<evidence type="ECO:0000313" key="2">
    <source>
        <dbReference type="EMBL" id="GGO26929.1"/>
    </source>
</evidence>
<sequence length="96" mass="10445">MILITLDSRIFGDSADRLLALAAERGVSRVVVPSAIIDDPFDLQPSRWRGDRNREAGEAAVRHGRTPAGWPATSPPSGTDELRCRHDPALVLCATR</sequence>
<dbReference type="RefSeq" id="WP_142574516.1">
    <property type="nucleotide sequence ID" value="NZ_BMMN01000015.1"/>
</dbReference>
<organism evidence="2 3">
    <name type="scientific">Microbispora bryophytorum</name>
    <dbReference type="NCBI Taxonomy" id="1460882"/>
    <lineage>
        <taxon>Bacteria</taxon>
        <taxon>Bacillati</taxon>
        <taxon>Actinomycetota</taxon>
        <taxon>Actinomycetes</taxon>
        <taxon>Streptosporangiales</taxon>
        <taxon>Streptosporangiaceae</taxon>
        <taxon>Microbispora</taxon>
    </lineage>
</organism>
<dbReference type="OrthoDB" id="9770427at2"/>
<dbReference type="Proteomes" id="UP000653480">
    <property type="component" value="Unassembled WGS sequence"/>
</dbReference>